<dbReference type="Proteomes" id="UP000673552">
    <property type="component" value="Unassembled WGS sequence"/>
</dbReference>
<comment type="cofactor">
    <cofactor evidence="1">
        <name>heme b</name>
        <dbReference type="ChEBI" id="CHEBI:60344"/>
    </cofactor>
</comment>
<evidence type="ECO:0000256" key="3">
    <source>
        <dbReference type="ARBA" id="ARBA00022448"/>
    </source>
</evidence>
<evidence type="ECO:0000256" key="4">
    <source>
        <dbReference type="ARBA" id="ARBA00022617"/>
    </source>
</evidence>
<evidence type="ECO:0000256" key="9">
    <source>
        <dbReference type="ARBA" id="ARBA00023004"/>
    </source>
</evidence>
<keyword evidence="14" id="KW-1185">Reference proteome</keyword>
<evidence type="ECO:0000259" key="12">
    <source>
        <dbReference type="SMART" id="SM00665"/>
    </source>
</evidence>
<reference evidence="14" key="1">
    <citation type="journal article" date="2021" name="Microbiol. Resour. Announc.">
        <title>LGAAP: Leishmaniinae Genome Assembly and Annotation Pipeline.</title>
        <authorList>
            <person name="Almutairi H."/>
            <person name="Urbaniak M.D."/>
            <person name="Bates M.D."/>
            <person name="Jariyapan N."/>
            <person name="Kwakye-Nuako G."/>
            <person name="Thomaz-Soccol V."/>
            <person name="Al-Salem W.S."/>
            <person name="Dillon R.J."/>
            <person name="Bates P.A."/>
            <person name="Gatherer D."/>
        </authorList>
    </citation>
    <scope>NUCLEOTIDE SEQUENCE [LARGE SCALE GENOMIC DNA]</scope>
</reference>
<sequence>MTTTGKDAAALPTTDDNPLSREEVISRCRQLAAISIIVLVSMQIFHKSGTYTDVFQYHPIFMLQAFVMVMPDVVSSIKRLRKAHHRSACKTDGVAQPLEGQLPRSEIIMRHQLTSFVMEVAAAGGFAAVEYTKITNNYPHLKSPHGIVGALCGVAIVCQMVLGSTLRYLLTPADPRRPIVRTAHKYTGAFIAITAMMAMAGGFLSTEYAEKVVPSSMMRTVIAFASVATSVAGFVL</sequence>
<keyword evidence="7" id="KW-0249">Electron transport</keyword>
<feature type="transmembrane region" description="Helical" evidence="11">
    <location>
        <begin position="146"/>
        <end position="166"/>
    </location>
</feature>
<dbReference type="InterPro" id="IPR006593">
    <property type="entry name" value="Cyt_b561/ferric_Rdtase_TM"/>
</dbReference>
<feature type="transmembrane region" description="Helical" evidence="11">
    <location>
        <begin position="113"/>
        <end position="134"/>
    </location>
</feature>
<feature type="domain" description="Cytochrome b561" evidence="12">
    <location>
        <begin position="57"/>
        <end position="203"/>
    </location>
</feature>
<reference evidence="14" key="2">
    <citation type="journal article" date="2021" name="Sci. Data">
        <title>Chromosome-scale genome sequencing, assembly and annotation of six genomes from subfamily Leishmaniinae.</title>
        <authorList>
            <person name="Almutairi H."/>
            <person name="Urbaniak M.D."/>
            <person name="Bates M.D."/>
            <person name="Jariyapan N."/>
            <person name="Kwakye-Nuako G."/>
            <person name="Thomaz Soccol V."/>
            <person name="Al-Salem W.S."/>
            <person name="Dillon R.J."/>
            <person name="Bates P.A."/>
            <person name="Gatherer D."/>
        </authorList>
    </citation>
    <scope>NUCLEOTIDE SEQUENCE [LARGE SCALE GENOMIC DNA]</scope>
</reference>
<feature type="transmembrane region" description="Helical" evidence="11">
    <location>
        <begin position="216"/>
        <end position="235"/>
    </location>
</feature>
<keyword evidence="10 11" id="KW-0472">Membrane</keyword>
<dbReference type="OrthoDB" id="261545at2759"/>
<keyword evidence="4" id="KW-0349">Heme</keyword>
<keyword evidence="5 11" id="KW-0812">Transmembrane</keyword>
<name>A0A836FZW0_9TRYP</name>
<dbReference type="GO" id="GO:0140575">
    <property type="term" value="F:transmembrane monodehydroascorbate reductase activity"/>
    <property type="evidence" value="ECO:0007669"/>
    <property type="project" value="InterPro"/>
</dbReference>
<evidence type="ECO:0000256" key="5">
    <source>
        <dbReference type="ARBA" id="ARBA00022692"/>
    </source>
</evidence>
<dbReference type="GO" id="GO:0016020">
    <property type="term" value="C:membrane"/>
    <property type="evidence" value="ECO:0007669"/>
    <property type="project" value="UniProtKB-SubCell"/>
</dbReference>
<dbReference type="InterPro" id="IPR045150">
    <property type="entry name" value="CYB561D1/2"/>
</dbReference>
<dbReference type="PANTHER" id="PTHR15422:SF45">
    <property type="entry name" value="CYTOCHROME B561 DOMAIN-CONTAINING PROTEIN"/>
    <property type="match status" value="1"/>
</dbReference>
<dbReference type="EMBL" id="JAFEUZ010000030">
    <property type="protein sequence ID" value="KAG5472422.1"/>
    <property type="molecule type" value="Genomic_DNA"/>
</dbReference>
<organism evidence="13 14">
    <name type="scientific">Leishmania martiniquensis</name>
    <dbReference type="NCBI Taxonomy" id="1580590"/>
    <lineage>
        <taxon>Eukaryota</taxon>
        <taxon>Discoba</taxon>
        <taxon>Euglenozoa</taxon>
        <taxon>Kinetoplastea</taxon>
        <taxon>Metakinetoplastina</taxon>
        <taxon>Trypanosomatida</taxon>
        <taxon>Trypanosomatidae</taxon>
        <taxon>Leishmaniinae</taxon>
        <taxon>Leishmania</taxon>
    </lineage>
</organism>
<dbReference type="RefSeq" id="XP_067176722.1">
    <property type="nucleotide sequence ID" value="XM_067321354.1"/>
</dbReference>
<keyword evidence="8 11" id="KW-1133">Transmembrane helix</keyword>
<comment type="caution">
    <text evidence="13">The sequence shown here is derived from an EMBL/GenBank/DDBJ whole genome shotgun (WGS) entry which is preliminary data.</text>
</comment>
<keyword evidence="9" id="KW-0408">Iron</keyword>
<evidence type="ECO:0000256" key="6">
    <source>
        <dbReference type="ARBA" id="ARBA00022723"/>
    </source>
</evidence>
<evidence type="ECO:0000313" key="13">
    <source>
        <dbReference type="EMBL" id="KAG5472422.1"/>
    </source>
</evidence>
<evidence type="ECO:0000256" key="11">
    <source>
        <dbReference type="SAM" id="Phobius"/>
    </source>
</evidence>
<keyword evidence="3" id="KW-0813">Transport</keyword>
<dbReference type="Pfam" id="PF03188">
    <property type="entry name" value="Cytochrom_B561"/>
    <property type="match status" value="1"/>
</dbReference>
<dbReference type="KEGG" id="lmat:92513866"/>
<dbReference type="AlphaFoldDB" id="A0A836FZW0"/>
<feature type="transmembrane region" description="Helical" evidence="11">
    <location>
        <begin position="186"/>
        <end position="204"/>
    </location>
</feature>
<feature type="transmembrane region" description="Helical" evidence="11">
    <location>
        <begin position="28"/>
        <end position="45"/>
    </location>
</feature>
<dbReference type="Gene3D" id="1.20.120.1770">
    <property type="match status" value="1"/>
</dbReference>
<accession>A0A836FZW0</accession>
<dbReference type="SMART" id="SM00665">
    <property type="entry name" value="B561"/>
    <property type="match status" value="1"/>
</dbReference>
<dbReference type="GeneID" id="92513866"/>
<protein>
    <recommendedName>
        <fullName evidence="12">Cytochrome b561 domain-containing protein</fullName>
    </recommendedName>
</protein>
<comment type="subcellular location">
    <subcellularLocation>
        <location evidence="2">Membrane</location>
        <topology evidence="2">Multi-pass membrane protein</topology>
    </subcellularLocation>
</comment>
<dbReference type="PANTHER" id="PTHR15422">
    <property type="entry name" value="OS05G0565100 PROTEIN"/>
    <property type="match status" value="1"/>
</dbReference>
<evidence type="ECO:0000313" key="14">
    <source>
        <dbReference type="Proteomes" id="UP000673552"/>
    </source>
</evidence>
<evidence type="ECO:0000256" key="7">
    <source>
        <dbReference type="ARBA" id="ARBA00022982"/>
    </source>
</evidence>
<evidence type="ECO:0000256" key="8">
    <source>
        <dbReference type="ARBA" id="ARBA00022989"/>
    </source>
</evidence>
<keyword evidence="6" id="KW-0479">Metal-binding</keyword>
<evidence type="ECO:0000256" key="2">
    <source>
        <dbReference type="ARBA" id="ARBA00004141"/>
    </source>
</evidence>
<proteinExistence type="predicted"/>
<feature type="transmembrane region" description="Helical" evidence="11">
    <location>
        <begin position="57"/>
        <end position="77"/>
    </location>
</feature>
<evidence type="ECO:0000256" key="10">
    <source>
        <dbReference type="ARBA" id="ARBA00023136"/>
    </source>
</evidence>
<dbReference type="GO" id="GO:0046872">
    <property type="term" value="F:metal ion binding"/>
    <property type="evidence" value="ECO:0007669"/>
    <property type="project" value="UniProtKB-KW"/>
</dbReference>
<gene>
    <name evidence="13" type="ORF">LSCM1_03821</name>
</gene>
<evidence type="ECO:0000256" key="1">
    <source>
        <dbReference type="ARBA" id="ARBA00001970"/>
    </source>
</evidence>